<dbReference type="EMBL" id="KQ086037">
    <property type="protein sequence ID" value="KLO10036.1"/>
    <property type="molecule type" value="Genomic_DNA"/>
</dbReference>
<accession>A0A0H2RZ57</accession>
<keyword evidence="1" id="KW-0812">Transmembrane</keyword>
<reference evidence="2 3" key="1">
    <citation type="submission" date="2015-04" db="EMBL/GenBank/DDBJ databases">
        <title>Complete genome sequence of Schizopora paradoxa KUC8140, a cosmopolitan wood degrader in East Asia.</title>
        <authorList>
            <consortium name="DOE Joint Genome Institute"/>
            <person name="Min B."/>
            <person name="Park H."/>
            <person name="Jang Y."/>
            <person name="Kim J.-J."/>
            <person name="Kim K.H."/>
            <person name="Pangilinan J."/>
            <person name="Lipzen A."/>
            <person name="Riley R."/>
            <person name="Grigoriev I.V."/>
            <person name="Spatafora J.W."/>
            <person name="Choi I.-G."/>
        </authorList>
    </citation>
    <scope>NUCLEOTIDE SEQUENCE [LARGE SCALE GENOMIC DNA]</scope>
    <source>
        <strain evidence="2 3">KUC8140</strain>
    </source>
</reference>
<evidence type="ECO:0000256" key="1">
    <source>
        <dbReference type="SAM" id="Phobius"/>
    </source>
</evidence>
<sequence>MWRIEAWTEKDTLERRWWAITSPDPAILPTIILARYVWWMFLSLLGPTTTLTLCPAHVWWKKNQEVAARE</sequence>
<evidence type="ECO:0000313" key="2">
    <source>
        <dbReference type="EMBL" id="KLO10036.1"/>
    </source>
</evidence>
<organism evidence="2 3">
    <name type="scientific">Schizopora paradoxa</name>
    <dbReference type="NCBI Taxonomy" id="27342"/>
    <lineage>
        <taxon>Eukaryota</taxon>
        <taxon>Fungi</taxon>
        <taxon>Dikarya</taxon>
        <taxon>Basidiomycota</taxon>
        <taxon>Agaricomycotina</taxon>
        <taxon>Agaricomycetes</taxon>
        <taxon>Hymenochaetales</taxon>
        <taxon>Schizoporaceae</taxon>
        <taxon>Schizopora</taxon>
    </lineage>
</organism>
<keyword evidence="1" id="KW-0472">Membrane</keyword>
<protein>
    <submittedName>
        <fullName evidence="2">Uncharacterized protein</fullName>
    </submittedName>
</protein>
<evidence type="ECO:0000313" key="3">
    <source>
        <dbReference type="Proteomes" id="UP000053477"/>
    </source>
</evidence>
<gene>
    <name evidence="2" type="ORF">SCHPADRAFT_907214</name>
</gene>
<dbReference type="Proteomes" id="UP000053477">
    <property type="component" value="Unassembled WGS sequence"/>
</dbReference>
<feature type="transmembrane region" description="Helical" evidence="1">
    <location>
        <begin position="36"/>
        <end position="60"/>
    </location>
</feature>
<name>A0A0H2RZ57_9AGAM</name>
<keyword evidence="1" id="KW-1133">Transmembrane helix</keyword>
<keyword evidence="3" id="KW-1185">Reference proteome</keyword>
<proteinExistence type="predicted"/>
<dbReference type="AlphaFoldDB" id="A0A0H2RZ57"/>
<dbReference type="InParanoid" id="A0A0H2RZ57"/>